<dbReference type="AlphaFoldDB" id="R7YQC9"/>
<evidence type="ECO:0000256" key="1">
    <source>
        <dbReference type="SAM" id="MobiDB-lite"/>
    </source>
</evidence>
<gene>
    <name evidence="2" type="ORF">W97_03259</name>
</gene>
<organism evidence="2 3">
    <name type="scientific">Coniosporium apollinis (strain CBS 100218)</name>
    <name type="common">Rock-inhabiting black yeast</name>
    <dbReference type="NCBI Taxonomy" id="1168221"/>
    <lineage>
        <taxon>Eukaryota</taxon>
        <taxon>Fungi</taxon>
        <taxon>Dikarya</taxon>
        <taxon>Ascomycota</taxon>
        <taxon>Pezizomycotina</taxon>
        <taxon>Dothideomycetes</taxon>
        <taxon>Dothideomycetes incertae sedis</taxon>
        <taxon>Coniosporium</taxon>
    </lineage>
</organism>
<dbReference type="RefSeq" id="XP_007779346.1">
    <property type="nucleotide sequence ID" value="XM_007781156.1"/>
</dbReference>
<keyword evidence="3" id="KW-1185">Reference proteome</keyword>
<evidence type="ECO:0000313" key="2">
    <source>
        <dbReference type="EMBL" id="EON64029.1"/>
    </source>
</evidence>
<dbReference type="EMBL" id="JH767566">
    <property type="protein sequence ID" value="EON64029.1"/>
    <property type="molecule type" value="Genomic_DNA"/>
</dbReference>
<dbReference type="GeneID" id="19900570"/>
<feature type="compositionally biased region" description="Basic and acidic residues" evidence="1">
    <location>
        <begin position="175"/>
        <end position="185"/>
    </location>
</feature>
<dbReference type="HOGENOM" id="CLU_1107057_0_0_1"/>
<feature type="region of interest" description="Disordered" evidence="1">
    <location>
        <begin position="156"/>
        <end position="185"/>
    </location>
</feature>
<accession>R7YQC9</accession>
<name>R7YQC9_CONA1</name>
<dbReference type="OrthoDB" id="3649979at2759"/>
<proteinExistence type="predicted"/>
<dbReference type="Proteomes" id="UP000016924">
    <property type="component" value="Unassembled WGS sequence"/>
</dbReference>
<sequence length="251" mass="27182">MEKRYRLLTEGQGGTFDFPHPIWTTAPTPLGTKFCLTCVGVYFQIDAKRAFLAHMLPPSPRSHSTPPPSHATTALLAHEAAAHAWGPPSDLMRTTLVLVCPFPTLWAYVRARQRAGCAEQGMSDAVLAAVLARCAEEGEGEGREVMEGVVGWMFGDGEVDGEGGGQGERDGDEAGEGKEEGGARGGERWRRFWIEGAHGFVVRDVGALPEFWHVKEESLKRGLSAENTAEEDGWVGEEVAACDGGDWRVFA</sequence>
<reference evidence="3" key="1">
    <citation type="submission" date="2012-06" db="EMBL/GenBank/DDBJ databases">
        <title>The genome sequence of Coniosporium apollinis CBS 100218.</title>
        <authorList>
            <consortium name="The Broad Institute Genome Sequencing Platform"/>
            <person name="Cuomo C."/>
            <person name="Gorbushina A."/>
            <person name="Noack S."/>
            <person name="Walker B."/>
            <person name="Young S.K."/>
            <person name="Zeng Q."/>
            <person name="Gargeya S."/>
            <person name="Fitzgerald M."/>
            <person name="Haas B."/>
            <person name="Abouelleil A."/>
            <person name="Alvarado L."/>
            <person name="Arachchi H.M."/>
            <person name="Berlin A.M."/>
            <person name="Chapman S.B."/>
            <person name="Goldberg J."/>
            <person name="Griggs A."/>
            <person name="Gujja S."/>
            <person name="Hansen M."/>
            <person name="Howarth C."/>
            <person name="Imamovic A."/>
            <person name="Larimer J."/>
            <person name="McCowan C."/>
            <person name="Montmayeur A."/>
            <person name="Murphy C."/>
            <person name="Neiman D."/>
            <person name="Pearson M."/>
            <person name="Priest M."/>
            <person name="Roberts A."/>
            <person name="Saif S."/>
            <person name="Shea T."/>
            <person name="Sisk P."/>
            <person name="Sykes S."/>
            <person name="Wortman J."/>
            <person name="Nusbaum C."/>
            <person name="Birren B."/>
        </authorList>
    </citation>
    <scope>NUCLEOTIDE SEQUENCE [LARGE SCALE GENOMIC DNA]</scope>
    <source>
        <strain evidence="3">CBS 100218</strain>
    </source>
</reference>
<protein>
    <submittedName>
        <fullName evidence="2">Uncharacterized protein</fullName>
    </submittedName>
</protein>
<evidence type="ECO:0000313" key="3">
    <source>
        <dbReference type="Proteomes" id="UP000016924"/>
    </source>
</evidence>